<reference evidence="5 6" key="1">
    <citation type="submission" date="2019-09" db="EMBL/GenBank/DDBJ databases">
        <title>Genome sequence of Hymenobacter sp. M3.</title>
        <authorList>
            <person name="Srinivasan S."/>
        </authorList>
    </citation>
    <scope>NUCLEOTIDE SEQUENCE [LARGE SCALE GENOMIC DNA]</scope>
    <source>
        <strain evidence="5 6">M3</strain>
    </source>
</reference>
<dbReference type="InterPro" id="IPR044516">
    <property type="entry name" value="UXS-like"/>
</dbReference>
<accession>A0A7L4ZUX6</accession>
<dbReference type="GO" id="GO:0070403">
    <property type="term" value="F:NAD+ binding"/>
    <property type="evidence" value="ECO:0007669"/>
    <property type="project" value="InterPro"/>
</dbReference>
<dbReference type="AlphaFoldDB" id="A0A7L4ZUX6"/>
<dbReference type="Proteomes" id="UP000326380">
    <property type="component" value="Unassembled WGS sequence"/>
</dbReference>
<proteinExistence type="predicted"/>
<evidence type="ECO:0000256" key="3">
    <source>
        <dbReference type="ARBA" id="ARBA00023027"/>
    </source>
</evidence>
<dbReference type="InterPro" id="IPR001509">
    <property type="entry name" value="Epimerase_deHydtase"/>
</dbReference>
<comment type="caution">
    <text evidence="5">The sequence shown here is derived from an EMBL/GenBank/DDBJ whole genome shotgun (WGS) entry which is preliminary data.</text>
</comment>
<evidence type="ECO:0000256" key="2">
    <source>
        <dbReference type="ARBA" id="ARBA00022793"/>
    </source>
</evidence>
<dbReference type="SUPFAM" id="SSF51735">
    <property type="entry name" value="NAD(P)-binding Rossmann-fold domains"/>
    <property type="match status" value="1"/>
</dbReference>
<dbReference type="RefSeq" id="WP_151076898.1">
    <property type="nucleotide sequence ID" value="NZ_CP047647.1"/>
</dbReference>
<organism evidence="5 6">
    <name type="scientific">Hymenobacter busanensis</name>
    <dbReference type="NCBI Taxonomy" id="2607656"/>
    <lineage>
        <taxon>Bacteria</taxon>
        <taxon>Pseudomonadati</taxon>
        <taxon>Bacteroidota</taxon>
        <taxon>Cytophagia</taxon>
        <taxon>Cytophagales</taxon>
        <taxon>Hymenobacteraceae</taxon>
        <taxon>Hymenobacter</taxon>
    </lineage>
</organism>
<dbReference type="PANTHER" id="PTHR43078">
    <property type="entry name" value="UDP-GLUCURONIC ACID DECARBOXYLASE-RELATED"/>
    <property type="match status" value="1"/>
</dbReference>
<keyword evidence="4" id="KW-0456">Lyase</keyword>
<dbReference type="EMBL" id="VTWU01000001">
    <property type="protein sequence ID" value="KAA9339250.1"/>
    <property type="molecule type" value="Genomic_DNA"/>
</dbReference>
<evidence type="ECO:0000313" key="5">
    <source>
        <dbReference type="EMBL" id="KAA9339250.1"/>
    </source>
</evidence>
<gene>
    <name evidence="5" type="ORF">F0P96_01085</name>
</gene>
<keyword evidence="3" id="KW-0520">NAD</keyword>
<evidence type="ECO:0000313" key="6">
    <source>
        <dbReference type="Proteomes" id="UP000326380"/>
    </source>
</evidence>
<name>A0A7L4ZUX6_9BACT</name>
<dbReference type="InterPro" id="IPR036291">
    <property type="entry name" value="NAD(P)-bd_dom_sf"/>
</dbReference>
<sequence>MFETLPVQVGNRIVREDMETIYRNLTEQEIAKLRDSTILLTGCGGFLGYYFMHFFAHYAEELQIKRIIALENFLTGTKDWLSNLVASNPAVIKLHEFNVITDSVADVPGAEDADLVIHMASIASPTFYRIYPLETVDANITGLRRLLDFYADKQLRGFLFFSSSEIYGDPFPEFIPTPETYRGNVATIGPRACYDEAKRFGETLCYLFAQKYNLPIGIARPFNNYGPGMNINDKRLPADFAKAVVEGRDLEILSDGTPTRTFCYISDAITGYMKVLLHGQFEVFNIGMDQPELSVRSFAELFTQAGRDIFDYQGTIFFQVSADQEYLTDNPNRRCPDLTKARTLLGYAPAVPVADGIRRYLKFLHLTNGQLA</sequence>
<keyword evidence="6" id="KW-1185">Reference proteome</keyword>
<dbReference type="Gene3D" id="3.40.50.720">
    <property type="entry name" value="NAD(P)-binding Rossmann-like Domain"/>
    <property type="match status" value="1"/>
</dbReference>
<dbReference type="Pfam" id="PF01370">
    <property type="entry name" value="Epimerase"/>
    <property type="match status" value="1"/>
</dbReference>
<evidence type="ECO:0000256" key="1">
    <source>
        <dbReference type="ARBA" id="ARBA00001911"/>
    </source>
</evidence>
<protein>
    <submittedName>
        <fullName evidence="5">NAD-dependent epimerase/dehydratase family protein</fullName>
    </submittedName>
</protein>
<evidence type="ECO:0000256" key="4">
    <source>
        <dbReference type="ARBA" id="ARBA00023239"/>
    </source>
</evidence>
<dbReference type="PANTHER" id="PTHR43078:SF6">
    <property type="entry name" value="UDP-GLUCURONIC ACID DECARBOXYLASE 1"/>
    <property type="match status" value="1"/>
</dbReference>
<dbReference type="GO" id="GO:0048040">
    <property type="term" value="F:UDP-glucuronate decarboxylase activity"/>
    <property type="evidence" value="ECO:0007669"/>
    <property type="project" value="TreeGrafter"/>
</dbReference>
<keyword evidence="2" id="KW-0210">Decarboxylase</keyword>
<dbReference type="GO" id="GO:0005737">
    <property type="term" value="C:cytoplasm"/>
    <property type="evidence" value="ECO:0007669"/>
    <property type="project" value="TreeGrafter"/>
</dbReference>
<comment type="cofactor">
    <cofactor evidence="1">
        <name>NAD(+)</name>
        <dbReference type="ChEBI" id="CHEBI:57540"/>
    </cofactor>
</comment>
<dbReference type="GO" id="GO:0042732">
    <property type="term" value="P:D-xylose metabolic process"/>
    <property type="evidence" value="ECO:0007669"/>
    <property type="project" value="InterPro"/>
</dbReference>